<dbReference type="Pfam" id="PF22613">
    <property type="entry name" value="Transketolase_C_1"/>
    <property type="match status" value="1"/>
</dbReference>
<dbReference type="SMART" id="SM00861">
    <property type="entry name" value="Transket_pyr"/>
    <property type="match status" value="1"/>
</dbReference>
<comment type="catalytic activity">
    <reaction evidence="12 19">
        <text>D-sedoheptulose 7-phosphate + D-glyceraldehyde 3-phosphate = aldehydo-D-ribose 5-phosphate + D-xylulose 5-phosphate</text>
        <dbReference type="Rhea" id="RHEA:10508"/>
        <dbReference type="ChEBI" id="CHEBI:57483"/>
        <dbReference type="ChEBI" id="CHEBI:57737"/>
        <dbReference type="ChEBI" id="CHEBI:58273"/>
        <dbReference type="ChEBI" id="CHEBI:59776"/>
        <dbReference type="EC" id="2.2.1.1"/>
    </reaction>
</comment>
<dbReference type="PROSITE" id="PS00802">
    <property type="entry name" value="TRANSKETOLASE_2"/>
    <property type="match status" value="1"/>
</dbReference>
<dbReference type="PROSITE" id="PS00801">
    <property type="entry name" value="TRANSKETOLASE_1"/>
    <property type="match status" value="1"/>
</dbReference>
<evidence type="ECO:0000256" key="4">
    <source>
        <dbReference type="ARBA" id="ARBA00007131"/>
    </source>
</evidence>
<dbReference type="KEGG" id="sng:SNE_A04190"/>
<dbReference type="FunFam" id="3.40.50.920:FF:000003">
    <property type="entry name" value="Transketolase"/>
    <property type="match status" value="1"/>
</dbReference>
<dbReference type="eggNOG" id="COG0021">
    <property type="taxonomic scope" value="Bacteria"/>
</dbReference>
<comment type="cofactor">
    <cofactor evidence="2">
        <name>Mn(2+)</name>
        <dbReference type="ChEBI" id="CHEBI:29035"/>
    </cofactor>
</comment>
<dbReference type="Pfam" id="PF02779">
    <property type="entry name" value="Transket_pyr"/>
    <property type="match status" value="1"/>
</dbReference>
<keyword evidence="9 19" id="KW-0106">Calcium</keyword>
<feature type="binding site" evidence="15">
    <location>
        <position position="470"/>
    </location>
    <ligand>
        <name>substrate</name>
    </ligand>
</feature>
<comment type="cofactor">
    <cofactor evidence="16">
        <name>thiamine diphosphate</name>
        <dbReference type="ChEBI" id="CHEBI:58937"/>
    </cofactor>
    <text evidence="16">Binds 1 thiamine pyrophosphate per subunit. During the reaction, the substrate forms a covalent intermediate with the cofactor.</text>
</comment>
<feature type="binding site" evidence="15">
    <location>
        <position position="474"/>
    </location>
    <ligand>
        <name>substrate</name>
    </ligand>
</feature>
<keyword evidence="10 17" id="KW-0460">Magnesium</keyword>
<evidence type="ECO:0000256" key="13">
    <source>
        <dbReference type="NCBIfam" id="TIGR00232"/>
    </source>
</evidence>
<dbReference type="InterPro" id="IPR005474">
    <property type="entry name" value="Transketolase_N"/>
</dbReference>
<dbReference type="InterPro" id="IPR005475">
    <property type="entry name" value="Transketolase-like_Pyr-bd"/>
</dbReference>
<dbReference type="Gene3D" id="3.40.50.920">
    <property type="match status" value="1"/>
</dbReference>
<dbReference type="PANTHER" id="PTHR43522">
    <property type="entry name" value="TRANSKETOLASE"/>
    <property type="match status" value="1"/>
</dbReference>
<evidence type="ECO:0000256" key="10">
    <source>
        <dbReference type="ARBA" id="ARBA00022842"/>
    </source>
</evidence>
<feature type="binding site" evidence="15">
    <location>
        <position position="520"/>
    </location>
    <ligand>
        <name>substrate</name>
    </ligand>
</feature>
<comment type="cofactor">
    <cofactor evidence="1">
        <name>Ca(2+)</name>
        <dbReference type="ChEBI" id="CHEBI:29108"/>
    </cofactor>
</comment>
<evidence type="ECO:0000256" key="17">
    <source>
        <dbReference type="PIRSR" id="PIRSR605478-4"/>
    </source>
</evidence>
<comment type="cofactor">
    <cofactor evidence="17">
        <name>Mg(2+)</name>
        <dbReference type="ChEBI" id="CHEBI:18420"/>
    </cofactor>
    <text evidence="17">Binds 1 Mg(2+) ion per subunit. Can also utilize other divalent metal cations, such as Ca(2+), Mn(2+) and Co(2+).</text>
</comment>
<dbReference type="OrthoDB" id="8732661at2"/>
<comment type="function">
    <text evidence="19">Catalyzes the transfer of a two-carbon ketol group from a ketose donor to an aldose acceptor, via a covalent intermediate with the cofactor thiamine pyrophosphate.</text>
</comment>
<feature type="site" description="Important for catalytic activity" evidence="18">
    <location>
        <position position="31"/>
    </location>
</feature>
<dbReference type="InterPro" id="IPR055152">
    <property type="entry name" value="Transketolase-like_C_2"/>
</dbReference>
<dbReference type="CDD" id="cd02012">
    <property type="entry name" value="TPP_TK"/>
    <property type="match status" value="1"/>
</dbReference>
<dbReference type="FunFam" id="3.40.50.970:FF:000045">
    <property type="entry name" value="Transketolase"/>
    <property type="match status" value="1"/>
</dbReference>
<keyword evidence="7 19" id="KW-0808">Transferase</keyword>
<protein>
    <recommendedName>
        <fullName evidence="6 13">Transketolase</fullName>
        <ecNumber evidence="6 13">2.2.1.1</ecNumber>
    </recommendedName>
</protein>
<feature type="binding site" evidence="15">
    <location>
        <position position="31"/>
    </location>
    <ligand>
        <name>substrate</name>
    </ligand>
</feature>
<dbReference type="InterPro" id="IPR009014">
    <property type="entry name" value="Transketo_C/PFOR_II"/>
</dbReference>
<evidence type="ECO:0000256" key="9">
    <source>
        <dbReference type="ARBA" id="ARBA00022837"/>
    </source>
</evidence>
<evidence type="ECO:0000256" key="3">
    <source>
        <dbReference type="ARBA" id="ARBA00001941"/>
    </source>
</evidence>
<evidence type="ECO:0000256" key="5">
    <source>
        <dbReference type="ARBA" id="ARBA00011738"/>
    </source>
</evidence>
<feature type="binding site" evidence="15">
    <location>
        <position position="265"/>
    </location>
    <ligand>
        <name>substrate</name>
    </ligand>
</feature>
<evidence type="ECO:0000256" key="8">
    <source>
        <dbReference type="ARBA" id="ARBA00022723"/>
    </source>
</evidence>
<evidence type="ECO:0000256" key="15">
    <source>
        <dbReference type="PIRSR" id="PIRSR605478-2"/>
    </source>
</evidence>
<name>F8L4P0_SIMNZ</name>
<keyword evidence="22" id="KW-1185">Reference proteome</keyword>
<comment type="similarity">
    <text evidence="4 19">Belongs to the transketolase family.</text>
</comment>
<dbReference type="InterPro" id="IPR033247">
    <property type="entry name" value="Transketolase_fam"/>
</dbReference>
<dbReference type="AlphaFoldDB" id="F8L4P0"/>
<feature type="active site" description="Proton donor" evidence="14">
    <location>
        <position position="412"/>
    </location>
</feature>
<evidence type="ECO:0000256" key="19">
    <source>
        <dbReference type="RuleBase" id="RU004996"/>
    </source>
</evidence>
<dbReference type="HOGENOM" id="CLU_009227_0_0_0"/>
<reference evidence="21 22" key="1">
    <citation type="journal article" date="2011" name="Mol. Biol. Evol.">
        <title>Unity in variety--the pan-genome of the Chlamydiae.</title>
        <authorList>
            <person name="Collingro A."/>
            <person name="Tischler P."/>
            <person name="Weinmaier T."/>
            <person name="Penz T."/>
            <person name="Heinz E."/>
            <person name="Brunham R.C."/>
            <person name="Read T.D."/>
            <person name="Bavoil P.M."/>
            <person name="Sachse K."/>
            <person name="Kahane S."/>
            <person name="Friedman M.G."/>
            <person name="Rattei T."/>
            <person name="Myers G.S."/>
            <person name="Horn M."/>
        </authorList>
    </citation>
    <scope>NUCLEOTIDE SEQUENCE [LARGE SCALE GENOMIC DNA]</scope>
    <source>
        <strain evidence="22">ATCC VR-1471 / Z</strain>
    </source>
</reference>
<dbReference type="NCBIfam" id="TIGR00232">
    <property type="entry name" value="tktlase_bact"/>
    <property type="match status" value="1"/>
</dbReference>
<evidence type="ECO:0000256" key="6">
    <source>
        <dbReference type="ARBA" id="ARBA00013152"/>
    </source>
</evidence>
<dbReference type="Pfam" id="PF00456">
    <property type="entry name" value="Transketolase_N"/>
    <property type="match status" value="1"/>
</dbReference>
<dbReference type="PANTHER" id="PTHR43522:SF2">
    <property type="entry name" value="TRANSKETOLASE 1-RELATED"/>
    <property type="match status" value="1"/>
</dbReference>
<feature type="binding site" evidence="16">
    <location>
        <begin position="119"/>
        <end position="121"/>
    </location>
    <ligand>
        <name>thiamine diphosphate</name>
        <dbReference type="ChEBI" id="CHEBI:58937"/>
    </ligand>
</feature>
<feature type="binding site" evidence="15">
    <location>
        <position position="462"/>
    </location>
    <ligand>
        <name>substrate</name>
    </ligand>
</feature>
<dbReference type="InterPro" id="IPR049557">
    <property type="entry name" value="Transketolase_CS"/>
</dbReference>
<evidence type="ECO:0000256" key="2">
    <source>
        <dbReference type="ARBA" id="ARBA00001936"/>
    </source>
</evidence>
<dbReference type="GO" id="GO:0006098">
    <property type="term" value="P:pentose-phosphate shunt"/>
    <property type="evidence" value="ECO:0007669"/>
    <property type="project" value="TreeGrafter"/>
</dbReference>
<evidence type="ECO:0000313" key="22">
    <source>
        <dbReference type="Proteomes" id="UP000000496"/>
    </source>
</evidence>
<feature type="binding site" evidence="15">
    <location>
        <position position="358"/>
    </location>
    <ligand>
        <name>substrate</name>
    </ligand>
</feature>
<feature type="binding site" evidence="16">
    <location>
        <position position="161"/>
    </location>
    <ligand>
        <name>thiamine diphosphate</name>
        <dbReference type="ChEBI" id="CHEBI:58937"/>
    </ligand>
</feature>
<comment type="cofactor">
    <cofactor evidence="19">
        <name>Mg(2+)</name>
        <dbReference type="ChEBI" id="CHEBI:18420"/>
    </cofactor>
    <cofactor evidence="19">
        <name>Ca(2+)</name>
        <dbReference type="ChEBI" id="CHEBI:29108"/>
    </cofactor>
    <cofactor evidence="19">
        <name>Mn(2+)</name>
        <dbReference type="ChEBI" id="CHEBI:29035"/>
    </cofactor>
    <cofactor evidence="19">
        <name>Co(2+)</name>
        <dbReference type="ChEBI" id="CHEBI:48828"/>
    </cofactor>
    <text evidence="19">Binds 1 Mg(2+) ion per subunit. Can also utilize other divalent metal cations, such as Ca(2+), Mn(2+) and Co(2+).</text>
</comment>
<evidence type="ECO:0000313" key="21">
    <source>
        <dbReference type="EMBL" id="CCB88296.1"/>
    </source>
</evidence>
<feature type="binding site" evidence="15">
    <location>
        <position position="385"/>
    </location>
    <ligand>
        <name>substrate</name>
    </ligand>
</feature>
<feature type="binding site" evidence="17">
    <location>
        <position position="160"/>
    </location>
    <ligand>
        <name>Mg(2+)</name>
        <dbReference type="ChEBI" id="CHEBI:18420"/>
    </ligand>
</feature>
<evidence type="ECO:0000259" key="20">
    <source>
        <dbReference type="SMART" id="SM00861"/>
    </source>
</evidence>
<dbReference type="SUPFAM" id="SSF52922">
    <property type="entry name" value="TK C-terminal domain-like"/>
    <property type="match status" value="1"/>
</dbReference>
<evidence type="ECO:0000256" key="14">
    <source>
        <dbReference type="PIRSR" id="PIRSR605478-1"/>
    </source>
</evidence>
<feature type="binding site" evidence="17">
    <location>
        <position position="192"/>
    </location>
    <ligand>
        <name>Mg(2+)</name>
        <dbReference type="ChEBI" id="CHEBI:18420"/>
    </ligand>
</feature>
<evidence type="ECO:0000256" key="11">
    <source>
        <dbReference type="ARBA" id="ARBA00023052"/>
    </source>
</evidence>
<dbReference type="EMBL" id="FR872582">
    <property type="protein sequence ID" value="CCB88296.1"/>
    <property type="molecule type" value="Genomic_DNA"/>
</dbReference>
<evidence type="ECO:0000256" key="1">
    <source>
        <dbReference type="ARBA" id="ARBA00001913"/>
    </source>
</evidence>
<dbReference type="InterPro" id="IPR005478">
    <property type="entry name" value="Transketolase_bac-like"/>
</dbReference>
<evidence type="ECO:0000256" key="18">
    <source>
        <dbReference type="PIRSR" id="PIRSR605478-5"/>
    </source>
</evidence>
<dbReference type="Proteomes" id="UP000000496">
    <property type="component" value="Chromosome gsn.131"/>
</dbReference>
<dbReference type="GO" id="GO:0004802">
    <property type="term" value="F:transketolase activity"/>
    <property type="evidence" value="ECO:0007669"/>
    <property type="project" value="UniProtKB-UniRule"/>
</dbReference>
<evidence type="ECO:0000256" key="16">
    <source>
        <dbReference type="PIRSR" id="PIRSR605478-3"/>
    </source>
</evidence>
<dbReference type="InterPro" id="IPR029061">
    <property type="entry name" value="THDP-binding"/>
</dbReference>
<dbReference type="GO" id="GO:0046872">
    <property type="term" value="F:metal ion binding"/>
    <property type="evidence" value="ECO:0007669"/>
    <property type="project" value="UniProtKB-KW"/>
</dbReference>
<dbReference type="InterPro" id="IPR020826">
    <property type="entry name" value="Transketolase_BS"/>
</dbReference>
<feature type="binding site" evidence="16">
    <location>
        <position position="190"/>
    </location>
    <ligand>
        <name>thiamine diphosphate</name>
        <dbReference type="ChEBI" id="CHEBI:58937"/>
    </ligand>
</feature>
<comment type="cofactor">
    <cofactor evidence="3">
        <name>Co(2+)</name>
        <dbReference type="ChEBI" id="CHEBI:48828"/>
    </cofactor>
</comment>
<dbReference type="GO" id="GO:0005829">
    <property type="term" value="C:cytosol"/>
    <property type="evidence" value="ECO:0007669"/>
    <property type="project" value="TreeGrafter"/>
</dbReference>
<feature type="site" description="Important for catalytic activity" evidence="18">
    <location>
        <position position="265"/>
    </location>
</feature>
<proteinExistence type="inferred from homology"/>
<accession>F8L4P0</accession>
<feature type="domain" description="Transketolase-like pyrimidine-binding" evidence="20">
    <location>
        <begin position="355"/>
        <end position="525"/>
    </location>
</feature>
<keyword evidence="8 17" id="KW-0479">Metal-binding</keyword>
<feature type="binding site" evidence="17">
    <location>
        <position position="190"/>
    </location>
    <ligand>
        <name>Mg(2+)</name>
        <dbReference type="ChEBI" id="CHEBI:18420"/>
    </ligand>
</feature>
<keyword evidence="11 16" id="KW-0786">Thiamine pyrophosphate</keyword>
<evidence type="ECO:0000256" key="7">
    <source>
        <dbReference type="ARBA" id="ARBA00022679"/>
    </source>
</evidence>
<dbReference type="EC" id="2.2.1.1" evidence="6 13"/>
<comment type="subunit">
    <text evidence="5 19">Homodimer.</text>
</comment>
<gene>
    <name evidence="21" type="primary">tkt</name>
    <name evidence="21" type="ordered locus">SNE_A04190</name>
</gene>
<evidence type="ECO:0000256" key="12">
    <source>
        <dbReference type="ARBA" id="ARBA00049473"/>
    </source>
</evidence>
<dbReference type="CDD" id="cd07033">
    <property type="entry name" value="TPP_PYR_DXS_TK_like"/>
    <property type="match status" value="1"/>
</dbReference>
<dbReference type="Gene3D" id="3.40.50.970">
    <property type="match status" value="2"/>
</dbReference>
<dbReference type="STRING" id="331113.SNE_A04190"/>
<feature type="binding site" evidence="16">
    <location>
        <position position="265"/>
    </location>
    <ligand>
        <name>thiamine diphosphate</name>
        <dbReference type="ChEBI" id="CHEBI:58937"/>
    </ligand>
</feature>
<dbReference type="FunFam" id="3.40.50.970:FF:000004">
    <property type="entry name" value="Transketolase"/>
    <property type="match status" value="1"/>
</dbReference>
<organism evidence="21 22">
    <name type="scientific">Simkania negevensis (strain ATCC VR-1471 / DSM 27360 / Z)</name>
    <dbReference type="NCBI Taxonomy" id="331113"/>
    <lineage>
        <taxon>Bacteria</taxon>
        <taxon>Pseudomonadati</taxon>
        <taxon>Chlamydiota</taxon>
        <taxon>Chlamydiia</taxon>
        <taxon>Parachlamydiales</taxon>
        <taxon>Simkaniaceae</taxon>
        <taxon>Simkania</taxon>
    </lineage>
</organism>
<dbReference type="RefSeq" id="WP_013942763.1">
    <property type="nucleotide sequence ID" value="NC_015713.1"/>
</dbReference>
<feature type="binding site" evidence="16">
    <location>
        <position position="71"/>
    </location>
    <ligand>
        <name>thiamine diphosphate</name>
        <dbReference type="ChEBI" id="CHEBI:58937"/>
    </ligand>
</feature>
<dbReference type="SUPFAM" id="SSF52518">
    <property type="entry name" value="Thiamin diphosphate-binding fold (THDP-binding)"/>
    <property type="match status" value="2"/>
</dbReference>
<sequence>MDEDLKKILEKTANTIRQLSMEAVQKANSGHPGLPMGCAELGAYLYGHVLRHNPKDPSWVNRDRVILSAGHGSMWLYSCLHLAGFDLSLEEIKRFRQLHSKTPGHPEYHETPGVEATTGPLGQGVGNAVGHALGLKILETKYNKADHAIIDAKVFCLAGDGCLMEGVSNEASSFAGHLCLDNLVIIHDDNKITLDGPLEQSSSEDVAERYRGYGFETYVMDGNNLESIDEVMTKIRENQTKPVFISCKTIIGKGSPHKAGSHKAHGSPLGVDEVKATKEALGLPAEEFYIPQQVKTFFENKLPKQKELQATWQKKFDDWAKLHPECAENFRECNSRKIPEDLELTLKKLNIPNPISGRVASQAVLEVLGDKLPFLYGGSADLSGSDCTMMKQFPLISPKNFQGRNIKYGIREFGMATIASGLFQTGMFIPYVGTFFTFSDYMRNAIRLACLSGYHVIYQLTHDSIFLGEDGPTHQPIEHLAALRAMPHLHVVRPADANEVKGAWLSMLYYNSPSVIVLSRQNLPTLVETAVPFKEGVGRGAYILKKEKSKPDFTLFATGSEVALAMDVAKSLEKQGKDVRVVSMPCFEIFEKQDAAYKESIVGGNLGKRISIEAGVSQGWFRYIGRDGIPICMESFGLSAPIGDLANEFGFTVDAILDRILTGK</sequence>
<feature type="binding site" evidence="16">
    <location>
        <position position="438"/>
    </location>
    <ligand>
        <name>thiamine diphosphate</name>
        <dbReference type="ChEBI" id="CHEBI:58937"/>
    </ligand>
</feature>